<dbReference type="KEGG" id="gho:AL542_01595"/>
<sequence length="155" mass="16898">MLEFTQVIKVEDARDSDMTELSTVHLGIDSRIKSRLRVTLDNGSDAGLFLPRGLTLRGGDVLVSPNGEKVRVVAAKENVSTVHADNGHLLTRIAYHLGNRHVPLQVGDGWVRYQHDHVLDEMAGMLGGKVVVEMAPFEPEAGAYGGHSSGHHYSH</sequence>
<dbReference type="SUPFAM" id="SSF69737">
    <property type="entry name" value="Urease metallochaperone UreE, C-terminal domain"/>
    <property type="match status" value="1"/>
</dbReference>
<dbReference type="GO" id="GO:0016151">
    <property type="term" value="F:nickel cation binding"/>
    <property type="evidence" value="ECO:0007669"/>
    <property type="project" value="UniProtKB-UniRule"/>
</dbReference>
<dbReference type="CDD" id="cd00571">
    <property type="entry name" value="UreE"/>
    <property type="match status" value="1"/>
</dbReference>
<dbReference type="RefSeq" id="WP_005502652.1">
    <property type="nucleotide sequence ID" value="NZ_CABMOB010000001.1"/>
</dbReference>
<dbReference type="SMART" id="SM00988">
    <property type="entry name" value="UreE_N"/>
    <property type="match status" value="1"/>
</dbReference>
<proteinExistence type="inferred from homology"/>
<dbReference type="STRING" id="673.AL542_01595"/>
<organism evidence="7 8">
    <name type="scientific">Grimontia hollisae</name>
    <name type="common">Vibrio hollisae</name>
    <dbReference type="NCBI Taxonomy" id="673"/>
    <lineage>
        <taxon>Bacteria</taxon>
        <taxon>Pseudomonadati</taxon>
        <taxon>Pseudomonadota</taxon>
        <taxon>Gammaproteobacteria</taxon>
        <taxon>Vibrionales</taxon>
        <taxon>Vibrionaceae</taxon>
        <taxon>Grimontia</taxon>
    </lineage>
</organism>
<dbReference type="EMBL" id="UGHD01000003">
    <property type="protein sequence ID" value="STO98117.1"/>
    <property type="molecule type" value="Genomic_DNA"/>
</dbReference>
<comment type="function">
    <text evidence="5">Involved in urease metallocenter assembly. Binds nickel. Probably functions as a nickel donor during metallocenter assembly.</text>
</comment>
<dbReference type="GO" id="GO:0006457">
    <property type="term" value="P:protein folding"/>
    <property type="evidence" value="ECO:0007669"/>
    <property type="project" value="InterPro"/>
</dbReference>
<dbReference type="Pfam" id="PF05194">
    <property type="entry name" value="UreE_C"/>
    <property type="match status" value="1"/>
</dbReference>
<dbReference type="HAMAP" id="MF_00822">
    <property type="entry name" value="UreE"/>
    <property type="match status" value="1"/>
</dbReference>
<keyword evidence="2 5" id="KW-0963">Cytoplasm</keyword>
<evidence type="ECO:0000256" key="1">
    <source>
        <dbReference type="ARBA" id="ARBA00004496"/>
    </source>
</evidence>
<reference evidence="7 8" key="1">
    <citation type="submission" date="2018-06" db="EMBL/GenBank/DDBJ databases">
        <authorList>
            <consortium name="Pathogen Informatics"/>
            <person name="Doyle S."/>
        </authorList>
    </citation>
    <scope>NUCLEOTIDE SEQUENCE [LARGE SCALE GENOMIC DNA]</scope>
    <source>
        <strain evidence="7 8">NCTC11645</strain>
    </source>
</reference>
<dbReference type="GO" id="GO:0051082">
    <property type="term" value="F:unfolded protein binding"/>
    <property type="evidence" value="ECO:0007669"/>
    <property type="project" value="UniProtKB-UniRule"/>
</dbReference>
<dbReference type="AlphaFoldDB" id="A0A377J6K7"/>
<dbReference type="InterPro" id="IPR004029">
    <property type="entry name" value="UreE_N"/>
</dbReference>
<comment type="subcellular location">
    <subcellularLocation>
        <location evidence="1 5">Cytoplasm</location>
    </subcellularLocation>
</comment>
<dbReference type="GO" id="GO:0019627">
    <property type="term" value="P:urea metabolic process"/>
    <property type="evidence" value="ECO:0007669"/>
    <property type="project" value="InterPro"/>
</dbReference>
<dbReference type="PIRSF" id="PIRSF036402">
    <property type="entry name" value="Ureas_acces_UreE"/>
    <property type="match status" value="1"/>
</dbReference>
<evidence type="ECO:0000313" key="7">
    <source>
        <dbReference type="EMBL" id="STO98117.1"/>
    </source>
</evidence>
<dbReference type="SUPFAM" id="SSF69287">
    <property type="entry name" value="Urease metallochaperone UreE, N-terminal domain"/>
    <property type="match status" value="1"/>
</dbReference>
<dbReference type="InterPro" id="IPR012406">
    <property type="entry name" value="UreE"/>
</dbReference>
<keyword evidence="3 5" id="KW-0533">Nickel</keyword>
<evidence type="ECO:0000256" key="5">
    <source>
        <dbReference type="HAMAP-Rule" id="MF_00822"/>
    </source>
</evidence>
<evidence type="ECO:0000256" key="2">
    <source>
        <dbReference type="ARBA" id="ARBA00022490"/>
    </source>
</evidence>
<dbReference type="InterPro" id="IPR007864">
    <property type="entry name" value="UreE_C_dom"/>
</dbReference>
<dbReference type="GO" id="GO:0065003">
    <property type="term" value="P:protein-containing complex assembly"/>
    <property type="evidence" value="ECO:0007669"/>
    <property type="project" value="InterPro"/>
</dbReference>
<evidence type="ECO:0000259" key="6">
    <source>
        <dbReference type="SMART" id="SM00988"/>
    </source>
</evidence>
<feature type="domain" description="UreE urease accessory N-terminal" evidence="6">
    <location>
        <begin position="7"/>
        <end position="70"/>
    </location>
</feature>
<gene>
    <name evidence="5 7" type="primary">ureE</name>
    <name evidence="7" type="ORF">NCTC11645_03101</name>
</gene>
<protein>
    <recommendedName>
        <fullName evidence="5">Urease accessory protein UreE</fullName>
    </recommendedName>
</protein>
<evidence type="ECO:0000256" key="4">
    <source>
        <dbReference type="ARBA" id="ARBA00023186"/>
    </source>
</evidence>
<accession>A0A377J6K7</accession>
<dbReference type="Pfam" id="PF02814">
    <property type="entry name" value="UreE_N"/>
    <property type="match status" value="1"/>
</dbReference>
<dbReference type="InterPro" id="IPR036118">
    <property type="entry name" value="UreE_N_sf"/>
</dbReference>
<name>A0A377J6K7_GRIHO</name>
<dbReference type="GO" id="GO:0005737">
    <property type="term" value="C:cytoplasm"/>
    <property type="evidence" value="ECO:0007669"/>
    <property type="project" value="UniProtKB-SubCell"/>
</dbReference>
<dbReference type="NCBIfam" id="NF009751">
    <property type="entry name" value="PRK13261.1-1"/>
    <property type="match status" value="1"/>
</dbReference>
<evidence type="ECO:0000256" key="3">
    <source>
        <dbReference type="ARBA" id="ARBA00022596"/>
    </source>
</evidence>
<evidence type="ECO:0000313" key="8">
    <source>
        <dbReference type="Proteomes" id="UP000254512"/>
    </source>
</evidence>
<comment type="similarity">
    <text evidence="5">Belongs to the UreE family.</text>
</comment>
<dbReference type="GeneID" id="58894570"/>
<keyword evidence="4 5" id="KW-0143">Chaperone</keyword>
<dbReference type="Proteomes" id="UP000254512">
    <property type="component" value="Unassembled WGS sequence"/>
</dbReference>
<dbReference type="Gene3D" id="2.60.260.20">
    <property type="entry name" value="Urease metallochaperone UreE, N-terminal domain"/>
    <property type="match status" value="1"/>
</dbReference>
<dbReference type="Gene3D" id="3.30.70.790">
    <property type="entry name" value="UreE, C-terminal domain"/>
    <property type="match status" value="1"/>
</dbReference>